<accession>A0ABD3E2V0</accession>
<protein>
    <submittedName>
        <fullName evidence="1">Uncharacterized protein</fullName>
    </submittedName>
</protein>
<gene>
    <name evidence="1" type="ORF">CASFOL_005226</name>
</gene>
<organism evidence="1 2">
    <name type="scientific">Castilleja foliolosa</name>
    <dbReference type="NCBI Taxonomy" id="1961234"/>
    <lineage>
        <taxon>Eukaryota</taxon>
        <taxon>Viridiplantae</taxon>
        <taxon>Streptophyta</taxon>
        <taxon>Embryophyta</taxon>
        <taxon>Tracheophyta</taxon>
        <taxon>Spermatophyta</taxon>
        <taxon>Magnoliopsida</taxon>
        <taxon>eudicotyledons</taxon>
        <taxon>Gunneridae</taxon>
        <taxon>Pentapetalae</taxon>
        <taxon>asterids</taxon>
        <taxon>lamiids</taxon>
        <taxon>Lamiales</taxon>
        <taxon>Orobanchaceae</taxon>
        <taxon>Pedicularideae</taxon>
        <taxon>Castillejinae</taxon>
        <taxon>Castilleja</taxon>
    </lineage>
</organism>
<proteinExistence type="predicted"/>
<evidence type="ECO:0000313" key="2">
    <source>
        <dbReference type="Proteomes" id="UP001632038"/>
    </source>
</evidence>
<dbReference type="AlphaFoldDB" id="A0ABD3E2V0"/>
<comment type="caution">
    <text evidence="1">The sequence shown here is derived from an EMBL/GenBank/DDBJ whole genome shotgun (WGS) entry which is preliminary data.</text>
</comment>
<keyword evidence="2" id="KW-1185">Reference proteome</keyword>
<reference evidence="2" key="1">
    <citation type="journal article" date="2024" name="IScience">
        <title>Strigolactones Initiate the Formation of Haustorium-like Structures in Castilleja.</title>
        <authorList>
            <person name="Buerger M."/>
            <person name="Peterson D."/>
            <person name="Chory J."/>
        </authorList>
    </citation>
    <scope>NUCLEOTIDE SEQUENCE [LARGE SCALE GENOMIC DNA]</scope>
</reference>
<evidence type="ECO:0000313" key="1">
    <source>
        <dbReference type="EMBL" id="KAL3648823.1"/>
    </source>
</evidence>
<dbReference type="Proteomes" id="UP001632038">
    <property type="component" value="Unassembled WGS sequence"/>
</dbReference>
<sequence length="53" mass="6073">MVVCGASAGGSRRRWFRLFETKTPIKKCHIIIQGEGESIITKIRELAPKFLWL</sequence>
<dbReference type="EMBL" id="JAVIJP010000007">
    <property type="protein sequence ID" value="KAL3648823.1"/>
    <property type="molecule type" value="Genomic_DNA"/>
</dbReference>
<name>A0ABD3E2V0_9LAMI</name>